<proteinExistence type="predicted"/>
<sequence length="123" mass="15051">MKNFSDFLSENLQQDNILKPKPDYSKYHFWGFYFSASRCTPCRQITGMLKNFYEEIKKIQNFEIILVNHDEHEGDFIKYYQKMPWLAISWSENIAINQLTRIGKPQTNTTFMHFRLRWELYYM</sequence>
<dbReference type="GO" id="GO:0030178">
    <property type="term" value="P:negative regulation of Wnt signaling pathway"/>
    <property type="evidence" value="ECO:0007669"/>
    <property type="project" value="TreeGrafter"/>
</dbReference>
<feature type="domain" description="Thioredoxin-like fold" evidence="1">
    <location>
        <begin position="31"/>
        <end position="92"/>
    </location>
</feature>
<evidence type="ECO:0000313" key="2">
    <source>
        <dbReference type="EMBL" id="CAD8100793.1"/>
    </source>
</evidence>
<dbReference type="GO" id="GO:0005634">
    <property type="term" value="C:nucleus"/>
    <property type="evidence" value="ECO:0007669"/>
    <property type="project" value="TreeGrafter"/>
</dbReference>
<dbReference type="GO" id="GO:0004791">
    <property type="term" value="F:thioredoxin-disulfide reductase (NADPH) activity"/>
    <property type="evidence" value="ECO:0007669"/>
    <property type="project" value="TreeGrafter"/>
</dbReference>
<dbReference type="InterPro" id="IPR012336">
    <property type="entry name" value="Thioredoxin-like_fold"/>
</dbReference>
<dbReference type="Proteomes" id="UP000688137">
    <property type="component" value="Unassembled WGS sequence"/>
</dbReference>
<dbReference type="PANTHER" id="PTHR46472:SF1">
    <property type="entry name" value="NUCLEOREDOXIN"/>
    <property type="match status" value="1"/>
</dbReference>
<organism evidence="2 3">
    <name type="scientific">Paramecium primaurelia</name>
    <dbReference type="NCBI Taxonomy" id="5886"/>
    <lineage>
        <taxon>Eukaryota</taxon>
        <taxon>Sar</taxon>
        <taxon>Alveolata</taxon>
        <taxon>Ciliophora</taxon>
        <taxon>Intramacronucleata</taxon>
        <taxon>Oligohymenophorea</taxon>
        <taxon>Peniculida</taxon>
        <taxon>Parameciidae</taxon>
        <taxon>Paramecium</taxon>
    </lineage>
</organism>
<comment type="caution">
    <text evidence="2">The sequence shown here is derived from an EMBL/GenBank/DDBJ whole genome shotgun (WGS) entry which is preliminary data.</text>
</comment>
<gene>
    <name evidence="2" type="ORF">PPRIM_AZ9-3.1.T1130101</name>
</gene>
<dbReference type="GO" id="GO:0031397">
    <property type="term" value="P:negative regulation of protein ubiquitination"/>
    <property type="evidence" value="ECO:0007669"/>
    <property type="project" value="TreeGrafter"/>
</dbReference>
<keyword evidence="3" id="KW-1185">Reference proteome</keyword>
<evidence type="ECO:0000313" key="3">
    <source>
        <dbReference type="Proteomes" id="UP000688137"/>
    </source>
</evidence>
<dbReference type="PANTHER" id="PTHR46472">
    <property type="entry name" value="NUCLEOREDOXIN"/>
    <property type="match status" value="1"/>
</dbReference>
<dbReference type="AlphaFoldDB" id="A0A8S1PDH5"/>
<dbReference type="Pfam" id="PF13905">
    <property type="entry name" value="Thioredoxin_8"/>
    <property type="match status" value="1"/>
</dbReference>
<dbReference type="EMBL" id="CAJJDM010000116">
    <property type="protein sequence ID" value="CAD8100793.1"/>
    <property type="molecule type" value="Genomic_DNA"/>
</dbReference>
<accession>A0A8S1PDH5</accession>
<name>A0A8S1PDH5_PARPR</name>
<evidence type="ECO:0000259" key="1">
    <source>
        <dbReference type="Pfam" id="PF13905"/>
    </source>
</evidence>
<reference evidence="2" key="1">
    <citation type="submission" date="2021-01" db="EMBL/GenBank/DDBJ databases">
        <authorList>
            <consortium name="Genoscope - CEA"/>
            <person name="William W."/>
        </authorList>
    </citation>
    <scope>NUCLEOTIDE SEQUENCE</scope>
</reference>
<protein>
    <recommendedName>
        <fullName evidence="1">Thioredoxin-like fold domain-containing protein</fullName>
    </recommendedName>
</protein>